<evidence type="ECO:0000256" key="3">
    <source>
        <dbReference type="ARBA" id="ARBA00022692"/>
    </source>
</evidence>
<proteinExistence type="predicted"/>
<feature type="region of interest" description="Disordered" evidence="6">
    <location>
        <begin position="1"/>
        <end position="27"/>
    </location>
</feature>
<dbReference type="GO" id="GO:0005886">
    <property type="term" value="C:plasma membrane"/>
    <property type="evidence" value="ECO:0007669"/>
    <property type="project" value="UniProtKB-SubCell"/>
</dbReference>
<keyword evidence="5 7" id="KW-0472">Membrane</keyword>
<keyword evidence="3 7" id="KW-0812">Transmembrane</keyword>
<feature type="transmembrane region" description="Helical" evidence="7">
    <location>
        <begin position="369"/>
        <end position="388"/>
    </location>
</feature>
<dbReference type="AlphaFoldDB" id="A0A417XTY0"/>
<feature type="transmembrane region" description="Helical" evidence="7">
    <location>
        <begin position="208"/>
        <end position="226"/>
    </location>
</feature>
<feature type="transmembrane region" description="Helical" evidence="7">
    <location>
        <begin position="262"/>
        <end position="284"/>
    </location>
</feature>
<evidence type="ECO:0000256" key="2">
    <source>
        <dbReference type="ARBA" id="ARBA00022475"/>
    </source>
</evidence>
<dbReference type="EMBL" id="QXGH01000040">
    <property type="protein sequence ID" value="RHW23786.1"/>
    <property type="molecule type" value="Genomic_DNA"/>
</dbReference>
<feature type="transmembrane region" description="Helical" evidence="7">
    <location>
        <begin position="343"/>
        <end position="362"/>
    </location>
</feature>
<evidence type="ECO:0000256" key="6">
    <source>
        <dbReference type="SAM" id="MobiDB-lite"/>
    </source>
</evidence>
<feature type="transmembrane region" description="Helical" evidence="7">
    <location>
        <begin position="105"/>
        <end position="123"/>
    </location>
</feature>
<feature type="transmembrane region" description="Helical" evidence="7">
    <location>
        <begin position="129"/>
        <end position="151"/>
    </location>
</feature>
<evidence type="ECO:0000256" key="7">
    <source>
        <dbReference type="SAM" id="Phobius"/>
    </source>
</evidence>
<dbReference type="CDD" id="cd06579">
    <property type="entry name" value="TM_PBP1_transp_AraH_like"/>
    <property type="match status" value="1"/>
</dbReference>
<gene>
    <name evidence="8" type="ORF">D0Z08_27995</name>
</gene>
<organism evidence="8 9">
    <name type="scientific">Nocardioides immobilis</name>
    <dbReference type="NCBI Taxonomy" id="2049295"/>
    <lineage>
        <taxon>Bacteria</taxon>
        <taxon>Bacillati</taxon>
        <taxon>Actinomycetota</taxon>
        <taxon>Actinomycetes</taxon>
        <taxon>Propionibacteriales</taxon>
        <taxon>Nocardioidaceae</taxon>
        <taxon>Nocardioides</taxon>
    </lineage>
</organism>
<dbReference type="Pfam" id="PF02653">
    <property type="entry name" value="BPD_transp_2"/>
    <property type="match status" value="1"/>
</dbReference>
<dbReference type="GO" id="GO:0022857">
    <property type="term" value="F:transmembrane transporter activity"/>
    <property type="evidence" value="ECO:0007669"/>
    <property type="project" value="InterPro"/>
</dbReference>
<dbReference type="InterPro" id="IPR001851">
    <property type="entry name" value="ABC_transp_permease"/>
</dbReference>
<protein>
    <submittedName>
        <fullName evidence="8">ABC transporter permease</fullName>
    </submittedName>
</protein>
<dbReference type="PANTHER" id="PTHR32196">
    <property type="entry name" value="ABC TRANSPORTER PERMEASE PROTEIN YPHD-RELATED-RELATED"/>
    <property type="match status" value="1"/>
</dbReference>
<evidence type="ECO:0000256" key="4">
    <source>
        <dbReference type="ARBA" id="ARBA00022989"/>
    </source>
</evidence>
<accession>A0A417XTY0</accession>
<dbReference type="Proteomes" id="UP000283644">
    <property type="component" value="Unassembled WGS sequence"/>
</dbReference>
<feature type="transmembrane region" description="Helical" evidence="7">
    <location>
        <begin position="238"/>
        <end position="256"/>
    </location>
</feature>
<reference evidence="8 9" key="1">
    <citation type="submission" date="2018-09" db="EMBL/GenBank/DDBJ databases">
        <title>Genome sequencing of Nocardioides immobilis CCTCC AB 2017083 for comparison to Nocardioides silvaticus.</title>
        <authorList>
            <person name="Li C."/>
            <person name="Wang G."/>
        </authorList>
    </citation>
    <scope>NUCLEOTIDE SEQUENCE [LARGE SCALE GENOMIC DNA]</scope>
    <source>
        <strain evidence="8 9">CCTCC AB 2017083</strain>
    </source>
</reference>
<feature type="transmembrane region" description="Helical" evidence="7">
    <location>
        <begin position="79"/>
        <end position="98"/>
    </location>
</feature>
<dbReference type="OrthoDB" id="3468954at2"/>
<feature type="transmembrane region" description="Helical" evidence="7">
    <location>
        <begin position="318"/>
        <end position="337"/>
    </location>
</feature>
<keyword evidence="4 7" id="KW-1133">Transmembrane helix</keyword>
<comment type="subcellular location">
    <subcellularLocation>
        <location evidence="1">Cell membrane</location>
        <topology evidence="1">Multi-pass membrane protein</topology>
    </subcellularLocation>
</comment>
<keyword evidence="9" id="KW-1185">Reference proteome</keyword>
<evidence type="ECO:0000313" key="9">
    <source>
        <dbReference type="Proteomes" id="UP000283644"/>
    </source>
</evidence>
<keyword evidence="2" id="KW-1003">Cell membrane</keyword>
<sequence length="419" mass="43937">MSRTTSTEPPKTAGLTAVAGTDGSPSGIDDARIAERLRSPIARRKMFEESITVLVFLLIFLGFGLWLQDTFLNVSARMLDVHQSVPVLMLGLAVIVTLIPGKFDLSVSGVATLTTFAVVGLTVKNELPFPVAVGAAVAVGLGVGLINGVLVEYLNVNAFIATLGTGAICTGLAAVYSNGAYLGATPGTPDMPTWFRNFGTFVNKPPVAIVWVMIVLAVVGAFFVVDRFRPAAWSKTRWLVAKSAMFVSVILVLQFVTLLSTWVAQVSWMLLMLLLVALTMAVLLQYTTFGRQLQAIGSNRSAAALAGVRVRRQVVKSFVLGGFLAALAGISIAASQGSASPDVASAFLLPAFAAAFLSTVVFSDGRFTVGGTIIGGVFVVWVGIGLIVGGLPSTWTNVINGGVLIGAVSLSTAVRRRRT</sequence>
<name>A0A417XTY0_9ACTN</name>
<feature type="transmembrane region" description="Helical" evidence="7">
    <location>
        <begin position="158"/>
        <end position="176"/>
    </location>
</feature>
<feature type="transmembrane region" description="Helical" evidence="7">
    <location>
        <begin position="394"/>
        <end position="414"/>
    </location>
</feature>
<evidence type="ECO:0000256" key="1">
    <source>
        <dbReference type="ARBA" id="ARBA00004651"/>
    </source>
</evidence>
<comment type="caution">
    <text evidence="8">The sequence shown here is derived from an EMBL/GenBank/DDBJ whole genome shotgun (WGS) entry which is preliminary data.</text>
</comment>
<feature type="transmembrane region" description="Helical" evidence="7">
    <location>
        <begin position="46"/>
        <end position="67"/>
    </location>
</feature>
<evidence type="ECO:0000256" key="5">
    <source>
        <dbReference type="ARBA" id="ARBA00023136"/>
    </source>
</evidence>
<evidence type="ECO:0000313" key="8">
    <source>
        <dbReference type="EMBL" id="RHW23786.1"/>
    </source>
</evidence>